<sequence length="110" mass="12433">MAFGFIVCLPAPDAFRRNTKNVDHFNDIPAIRKKLQCSLLHIIADSTVNHVVVEMQQYRSIVLIFSNFSNVCIWLQIIQEWVGIATVMVYVAEAGYGAQKSQRLSGLNYS</sequence>
<organism evidence="1 2">
    <name type="scientific">Gymnopus androsaceus JB14</name>
    <dbReference type="NCBI Taxonomy" id="1447944"/>
    <lineage>
        <taxon>Eukaryota</taxon>
        <taxon>Fungi</taxon>
        <taxon>Dikarya</taxon>
        <taxon>Basidiomycota</taxon>
        <taxon>Agaricomycotina</taxon>
        <taxon>Agaricomycetes</taxon>
        <taxon>Agaricomycetidae</taxon>
        <taxon>Agaricales</taxon>
        <taxon>Marasmiineae</taxon>
        <taxon>Omphalotaceae</taxon>
        <taxon>Gymnopus</taxon>
    </lineage>
</organism>
<proteinExistence type="predicted"/>
<name>A0A6A4GBH4_9AGAR</name>
<dbReference type="OrthoDB" id="2544694at2759"/>
<keyword evidence="2" id="KW-1185">Reference proteome</keyword>
<gene>
    <name evidence="1" type="ORF">BT96DRAFT_1009934</name>
</gene>
<evidence type="ECO:0000313" key="1">
    <source>
        <dbReference type="EMBL" id="KAE9382872.1"/>
    </source>
</evidence>
<dbReference type="AlphaFoldDB" id="A0A6A4GBH4"/>
<protein>
    <submittedName>
        <fullName evidence="1">Uncharacterized protein</fullName>
    </submittedName>
</protein>
<evidence type="ECO:0000313" key="2">
    <source>
        <dbReference type="Proteomes" id="UP000799118"/>
    </source>
</evidence>
<dbReference type="EMBL" id="ML770900">
    <property type="protein sequence ID" value="KAE9382872.1"/>
    <property type="molecule type" value="Genomic_DNA"/>
</dbReference>
<reference evidence="1" key="1">
    <citation type="journal article" date="2019" name="Environ. Microbiol.">
        <title>Fungal ecological strategies reflected in gene transcription - a case study of two litter decomposers.</title>
        <authorList>
            <person name="Barbi F."/>
            <person name="Kohler A."/>
            <person name="Barry K."/>
            <person name="Baskaran P."/>
            <person name="Daum C."/>
            <person name="Fauchery L."/>
            <person name="Ihrmark K."/>
            <person name="Kuo A."/>
            <person name="LaButti K."/>
            <person name="Lipzen A."/>
            <person name="Morin E."/>
            <person name="Grigoriev I.V."/>
            <person name="Henrissat B."/>
            <person name="Lindahl B."/>
            <person name="Martin F."/>
        </authorList>
    </citation>
    <scope>NUCLEOTIDE SEQUENCE</scope>
    <source>
        <strain evidence="1">JB14</strain>
    </source>
</reference>
<accession>A0A6A4GBH4</accession>
<dbReference type="Proteomes" id="UP000799118">
    <property type="component" value="Unassembled WGS sequence"/>
</dbReference>